<comment type="subcellular location">
    <subcellularLocation>
        <location evidence="1">Membrane</location>
        <topology evidence="1">Multi-pass membrane protein</topology>
    </subcellularLocation>
</comment>
<evidence type="ECO:0000256" key="1">
    <source>
        <dbReference type="ARBA" id="ARBA00004141"/>
    </source>
</evidence>
<evidence type="ECO:0000256" key="5">
    <source>
        <dbReference type="ARBA" id="ARBA00022842"/>
    </source>
</evidence>
<keyword evidence="3" id="KW-0547">Nucleotide-binding</keyword>
<evidence type="ECO:0000256" key="4">
    <source>
        <dbReference type="ARBA" id="ARBA00022840"/>
    </source>
</evidence>
<sequence>MKDWFWLLFGLVGLVHEFLLFEKKRLIEQKAPQLAGSSNSVDAEEIYFDFMKQRFVYSKETNTFCKLCYPTKETMGYYLKTSGYGTEVVAATKKWGRNLIEYPSPTLTKLMKKQCMQPTFVFQVFSALSWSINGYWYYSLFALFMLFMFESIVAKACLMIKSALAYTRGVSQSRILMVYLCGKWKKLSGT</sequence>
<organism evidence="8 9">
    <name type="scientific">Fraxinus pennsylvanica</name>
    <dbReference type="NCBI Taxonomy" id="56036"/>
    <lineage>
        <taxon>Eukaryota</taxon>
        <taxon>Viridiplantae</taxon>
        <taxon>Streptophyta</taxon>
        <taxon>Embryophyta</taxon>
        <taxon>Tracheophyta</taxon>
        <taxon>Spermatophyta</taxon>
        <taxon>Magnoliopsida</taxon>
        <taxon>eudicotyledons</taxon>
        <taxon>Gunneridae</taxon>
        <taxon>Pentapetalae</taxon>
        <taxon>asterids</taxon>
        <taxon>lamiids</taxon>
        <taxon>Lamiales</taxon>
        <taxon>Oleaceae</taxon>
        <taxon>Oleeae</taxon>
        <taxon>Fraxinus</taxon>
    </lineage>
</organism>
<evidence type="ECO:0000256" key="7">
    <source>
        <dbReference type="SAM" id="Phobius"/>
    </source>
</evidence>
<keyword evidence="5" id="KW-0460">Magnesium</keyword>
<dbReference type="AlphaFoldDB" id="A0AAD1ZUC3"/>
<evidence type="ECO:0000313" key="9">
    <source>
        <dbReference type="Proteomes" id="UP000834106"/>
    </source>
</evidence>
<keyword evidence="7" id="KW-1133">Transmembrane helix</keyword>
<keyword evidence="7" id="KW-0472">Membrane</keyword>
<protein>
    <submittedName>
        <fullName evidence="8">Uncharacterized protein</fullName>
    </submittedName>
</protein>
<evidence type="ECO:0000256" key="6">
    <source>
        <dbReference type="ARBA" id="ARBA00022967"/>
    </source>
</evidence>
<accession>A0AAD1ZUC3</accession>
<reference evidence="8" key="1">
    <citation type="submission" date="2023-05" db="EMBL/GenBank/DDBJ databases">
        <authorList>
            <person name="Huff M."/>
        </authorList>
    </citation>
    <scope>NUCLEOTIDE SEQUENCE</scope>
</reference>
<keyword evidence="2" id="KW-0479">Metal-binding</keyword>
<gene>
    <name evidence="8" type="ORF">FPE_LOCUS23203</name>
</gene>
<keyword evidence="7" id="KW-0812">Transmembrane</keyword>
<dbReference type="EMBL" id="OU503049">
    <property type="protein sequence ID" value="CAI9775773.1"/>
    <property type="molecule type" value="Genomic_DNA"/>
</dbReference>
<feature type="transmembrane region" description="Helical" evidence="7">
    <location>
        <begin position="119"/>
        <end position="138"/>
    </location>
</feature>
<dbReference type="GO" id="GO:0046872">
    <property type="term" value="F:metal ion binding"/>
    <property type="evidence" value="ECO:0007669"/>
    <property type="project" value="UniProtKB-KW"/>
</dbReference>
<dbReference type="Proteomes" id="UP000834106">
    <property type="component" value="Chromosome 14"/>
</dbReference>
<keyword evidence="6" id="KW-1278">Translocase</keyword>
<feature type="transmembrane region" description="Helical" evidence="7">
    <location>
        <begin position="6"/>
        <end position="21"/>
    </location>
</feature>
<dbReference type="InterPro" id="IPR006544">
    <property type="entry name" value="P-type_TPase_V"/>
</dbReference>
<keyword evidence="9" id="KW-1185">Reference proteome</keyword>
<evidence type="ECO:0000256" key="2">
    <source>
        <dbReference type="ARBA" id="ARBA00022723"/>
    </source>
</evidence>
<dbReference type="PANTHER" id="PTHR45630">
    <property type="entry name" value="CATION-TRANSPORTING ATPASE-RELATED"/>
    <property type="match status" value="1"/>
</dbReference>
<evidence type="ECO:0000313" key="8">
    <source>
        <dbReference type="EMBL" id="CAI9775773.1"/>
    </source>
</evidence>
<dbReference type="PANTHER" id="PTHR45630:SF7">
    <property type="entry name" value="ENDOPLASMIC RETICULUM TRANSMEMBRANE HELIX TRANSLOCASE"/>
    <property type="match status" value="1"/>
</dbReference>
<dbReference type="GO" id="GO:0005789">
    <property type="term" value="C:endoplasmic reticulum membrane"/>
    <property type="evidence" value="ECO:0007669"/>
    <property type="project" value="TreeGrafter"/>
</dbReference>
<name>A0AAD1ZUC3_9LAMI</name>
<evidence type="ECO:0000256" key="3">
    <source>
        <dbReference type="ARBA" id="ARBA00022741"/>
    </source>
</evidence>
<dbReference type="GO" id="GO:0015662">
    <property type="term" value="F:P-type ion transporter activity"/>
    <property type="evidence" value="ECO:0007669"/>
    <property type="project" value="TreeGrafter"/>
</dbReference>
<keyword evidence="4" id="KW-0067">ATP-binding</keyword>
<dbReference type="GO" id="GO:0019829">
    <property type="term" value="F:ATPase-coupled monoatomic cation transmembrane transporter activity"/>
    <property type="evidence" value="ECO:0007669"/>
    <property type="project" value="TreeGrafter"/>
</dbReference>
<dbReference type="GO" id="GO:0005524">
    <property type="term" value="F:ATP binding"/>
    <property type="evidence" value="ECO:0007669"/>
    <property type="project" value="UniProtKB-KW"/>
</dbReference>
<dbReference type="GO" id="GO:0006874">
    <property type="term" value="P:intracellular calcium ion homeostasis"/>
    <property type="evidence" value="ECO:0007669"/>
    <property type="project" value="TreeGrafter"/>
</dbReference>
<proteinExistence type="predicted"/>